<accession>A0A2A7BFP3</accession>
<comment type="caution">
    <text evidence="7">The sequence shown here is derived from an EMBL/GenBank/DDBJ whole genome shotgun (WGS) entry which is preliminary data.</text>
</comment>
<feature type="transmembrane region" description="Helical" evidence="6">
    <location>
        <begin position="84"/>
        <end position="106"/>
    </location>
</feature>
<dbReference type="PANTHER" id="PTHR30250">
    <property type="entry name" value="PST FAMILY PREDICTED COLANIC ACID TRANSPORTER"/>
    <property type="match status" value="1"/>
</dbReference>
<keyword evidence="5 6" id="KW-0472">Membrane</keyword>
<keyword evidence="2" id="KW-1003">Cell membrane</keyword>
<feature type="transmembrane region" description="Helical" evidence="6">
    <location>
        <begin position="378"/>
        <end position="398"/>
    </location>
</feature>
<evidence type="ECO:0000256" key="1">
    <source>
        <dbReference type="ARBA" id="ARBA00004651"/>
    </source>
</evidence>
<keyword evidence="4 6" id="KW-1133">Transmembrane helix</keyword>
<gene>
    <name evidence="7" type="ORF">CHR61_04145</name>
</gene>
<comment type="subcellular location">
    <subcellularLocation>
        <location evidence="1">Cell membrane</location>
        <topology evidence="1">Multi-pass membrane protein</topology>
    </subcellularLocation>
</comment>
<feature type="transmembrane region" description="Helical" evidence="6">
    <location>
        <begin position="54"/>
        <end position="72"/>
    </location>
</feature>
<dbReference type="InterPro" id="IPR050833">
    <property type="entry name" value="Poly_Biosynth_Transport"/>
</dbReference>
<feature type="transmembrane region" description="Helical" evidence="6">
    <location>
        <begin position="12"/>
        <end position="34"/>
    </location>
</feature>
<evidence type="ECO:0000256" key="6">
    <source>
        <dbReference type="SAM" id="Phobius"/>
    </source>
</evidence>
<dbReference type="RefSeq" id="WP_097770369.1">
    <property type="nucleotide sequence ID" value="NZ_NOUW01000014.1"/>
</dbReference>
<feature type="transmembrane region" description="Helical" evidence="6">
    <location>
        <begin position="142"/>
        <end position="163"/>
    </location>
</feature>
<proteinExistence type="predicted"/>
<evidence type="ECO:0000256" key="4">
    <source>
        <dbReference type="ARBA" id="ARBA00022989"/>
    </source>
</evidence>
<feature type="transmembrane region" description="Helical" evidence="6">
    <location>
        <begin position="246"/>
        <end position="269"/>
    </location>
</feature>
<evidence type="ECO:0000313" key="8">
    <source>
        <dbReference type="Proteomes" id="UP000220438"/>
    </source>
</evidence>
<evidence type="ECO:0000313" key="7">
    <source>
        <dbReference type="EMBL" id="PDX90121.1"/>
    </source>
</evidence>
<dbReference type="EMBL" id="NOUW01000014">
    <property type="protein sequence ID" value="PDX90121.1"/>
    <property type="molecule type" value="Genomic_DNA"/>
</dbReference>
<sequence>MKKKYLSLMKDTLIFSLGSFGSKIILFFMVPLYTNYLTTEEYGTADLVFTVAQFLTPIMSVVIHDAIIRYGLSKDFKRENVLRVGYYIIGVDILVAIALGPVVGLYKPLTQWKWYLSVYAVISIVDSIQFNYLKACGKNRLYAVLSVLKTACMASLNVLLLAIKHIGVRGYLLANILALCLTDLLVFIFGKYASELKRSEHDSKLLKEMLWYSAPLILNNISWWVIQSSDKVMIEYILGPAMLGLYTVAAKIPALINVVISIFSQAWGISSITEYEDSNDSTFYSTVQRMYLFVVCAACIIYISIIKVFMSFYVGVDFRDAWRYVPLLLVSAVFSSISSFYGSLYGALKKTVNNMLSTVFSAVVNIIINFMLIPVVGIWGAVIGTVAAYFFIAIYRIFDVRRYLHIEIDWFNYISNCFIVFLQATLVSLDLYTYAVSFIALIVFLINNLKYLKQLNHRFRRKN</sequence>
<feature type="transmembrane region" description="Helical" evidence="6">
    <location>
        <begin position="112"/>
        <end position="130"/>
    </location>
</feature>
<protein>
    <submittedName>
        <fullName evidence="7">Uncharacterized protein</fullName>
    </submittedName>
</protein>
<reference evidence="7 8" key="1">
    <citation type="journal article" date="2017" name="Front. Microbiol.">
        <title>New Insights into the Diversity of the Genus Faecalibacterium.</title>
        <authorList>
            <person name="Benevides L."/>
            <person name="Burman S."/>
            <person name="Martin R."/>
            <person name="Robert V."/>
            <person name="Thomas M."/>
            <person name="Miquel S."/>
            <person name="Chain F."/>
            <person name="Sokol H."/>
            <person name="Bermudez-Humaran L.G."/>
            <person name="Morrison M."/>
            <person name="Langella P."/>
            <person name="Azevedo V.A."/>
            <person name="Chatel J.M."/>
            <person name="Soares S."/>
        </authorList>
    </citation>
    <scope>NUCLEOTIDE SEQUENCE [LARGE SCALE GENOMIC DNA]</scope>
    <source>
        <strain evidence="7 8">AHMP21</strain>
    </source>
</reference>
<feature type="transmembrane region" description="Helical" evidence="6">
    <location>
        <begin position="354"/>
        <end position="372"/>
    </location>
</feature>
<name>A0A2A7BFP3_9FIRM</name>
<dbReference type="GO" id="GO:0005886">
    <property type="term" value="C:plasma membrane"/>
    <property type="evidence" value="ECO:0007669"/>
    <property type="project" value="UniProtKB-SubCell"/>
</dbReference>
<keyword evidence="3 6" id="KW-0812">Transmembrane</keyword>
<feature type="transmembrane region" description="Helical" evidence="6">
    <location>
        <begin position="410"/>
        <end position="426"/>
    </location>
</feature>
<feature type="transmembrane region" description="Helical" evidence="6">
    <location>
        <begin position="290"/>
        <end position="315"/>
    </location>
</feature>
<feature type="transmembrane region" description="Helical" evidence="6">
    <location>
        <begin position="432"/>
        <end position="452"/>
    </location>
</feature>
<feature type="transmembrane region" description="Helical" evidence="6">
    <location>
        <begin position="321"/>
        <end position="342"/>
    </location>
</feature>
<evidence type="ECO:0000256" key="2">
    <source>
        <dbReference type="ARBA" id="ARBA00022475"/>
    </source>
</evidence>
<dbReference type="AlphaFoldDB" id="A0A2A7BFP3"/>
<evidence type="ECO:0000256" key="3">
    <source>
        <dbReference type="ARBA" id="ARBA00022692"/>
    </source>
</evidence>
<dbReference type="PANTHER" id="PTHR30250:SF11">
    <property type="entry name" value="O-ANTIGEN TRANSPORTER-RELATED"/>
    <property type="match status" value="1"/>
</dbReference>
<dbReference type="Pfam" id="PF01943">
    <property type="entry name" value="Polysacc_synt"/>
    <property type="match status" value="1"/>
</dbReference>
<dbReference type="Proteomes" id="UP000220438">
    <property type="component" value="Unassembled WGS sequence"/>
</dbReference>
<organism evidence="7 8">
    <name type="scientific">Faecalibacterium prausnitzii</name>
    <dbReference type="NCBI Taxonomy" id="853"/>
    <lineage>
        <taxon>Bacteria</taxon>
        <taxon>Bacillati</taxon>
        <taxon>Bacillota</taxon>
        <taxon>Clostridia</taxon>
        <taxon>Eubacteriales</taxon>
        <taxon>Oscillospiraceae</taxon>
        <taxon>Faecalibacterium</taxon>
    </lineage>
</organism>
<evidence type="ECO:0000256" key="5">
    <source>
        <dbReference type="ARBA" id="ARBA00023136"/>
    </source>
</evidence>
<feature type="transmembrane region" description="Helical" evidence="6">
    <location>
        <begin position="169"/>
        <end position="189"/>
    </location>
</feature>
<dbReference type="InterPro" id="IPR002797">
    <property type="entry name" value="Polysacc_synth"/>
</dbReference>
<feature type="transmembrane region" description="Helical" evidence="6">
    <location>
        <begin position="209"/>
        <end position="226"/>
    </location>
</feature>